<accession>A0A7Y9S3I1</accession>
<feature type="transmembrane region" description="Helical" evidence="6">
    <location>
        <begin position="63"/>
        <end position="82"/>
    </location>
</feature>
<feature type="transmembrane region" description="Helical" evidence="6">
    <location>
        <begin position="414"/>
        <end position="432"/>
    </location>
</feature>
<feature type="transmembrane region" description="Helical" evidence="6">
    <location>
        <begin position="368"/>
        <end position="393"/>
    </location>
</feature>
<evidence type="ECO:0000256" key="2">
    <source>
        <dbReference type="ARBA" id="ARBA00022448"/>
    </source>
</evidence>
<feature type="transmembrane region" description="Helical" evidence="6">
    <location>
        <begin position="210"/>
        <end position="231"/>
    </location>
</feature>
<keyword evidence="9" id="KW-1185">Reference proteome</keyword>
<dbReference type="Gene3D" id="1.20.1720.10">
    <property type="entry name" value="Multidrug resistance protein D"/>
    <property type="match status" value="1"/>
</dbReference>
<name>A0A7Y9S3I1_9MICC</name>
<reference evidence="8 9" key="1">
    <citation type="submission" date="2020-07" db="EMBL/GenBank/DDBJ databases">
        <title>Sequencing the genomes of 1000 actinobacteria strains.</title>
        <authorList>
            <person name="Klenk H.-P."/>
        </authorList>
    </citation>
    <scope>NUCLEOTIDE SEQUENCE [LARGE SCALE GENOMIC DNA]</scope>
    <source>
        <strain evidence="8 9">DSM 102047</strain>
    </source>
</reference>
<feature type="transmembrane region" description="Helical" evidence="6">
    <location>
        <begin position="341"/>
        <end position="362"/>
    </location>
</feature>
<feature type="transmembrane region" description="Helical" evidence="6">
    <location>
        <begin position="122"/>
        <end position="141"/>
    </location>
</feature>
<dbReference type="InterPro" id="IPR011701">
    <property type="entry name" value="MFS"/>
</dbReference>
<comment type="caution">
    <text evidence="8">The sequence shown here is derived from an EMBL/GenBank/DDBJ whole genome shotgun (WGS) entry which is preliminary data.</text>
</comment>
<proteinExistence type="predicted"/>
<evidence type="ECO:0000256" key="6">
    <source>
        <dbReference type="SAM" id="Phobius"/>
    </source>
</evidence>
<feature type="transmembrane region" description="Helical" evidence="6">
    <location>
        <begin position="94"/>
        <end position="116"/>
    </location>
</feature>
<keyword evidence="2" id="KW-0813">Transport</keyword>
<dbReference type="GO" id="GO:0022857">
    <property type="term" value="F:transmembrane transporter activity"/>
    <property type="evidence" value="ECO:0007669"/>
    <property type="project" value="InterPro"/>
</dbReference>
<feature type="transmembrane region" description="Helical" evidence="6">
    <location>
        <begin position="277"/>
        <end position="302"/>
    </location>
</feature>
<keyword evidence="3 6" id="KW-0812">Transmembrane</keyword>
<dbReference type="SUPFAM" id="SSF103473">
    <property type="entry name" value="MFS general substrate transporter"/>
    <property type="match status" value="1"/>
</dbReference>
<dbReference type="PANTHER" id="PTHR42718:SF9">
    <property type="entry name" value="MAJOR FACILITATOR SUPERFAMILY MULTIDRUG TRANSPORTER MFSC"/>
    <property type="match status" value="1"/>
</dbReference>
<evidence type="ECO:0000259" key="7">
    <source>
        <dbReference type="PROSITE" id="PS50850"/>
    </source>
</evidence>
<dbReference type="EMBL" id="JACBYQ010000001">
    <property type="protein sequence ID" value="NYE93873.1"/>
    <property type="molecule type" value="Genomic_DNA"/>
</dbReference>
<evidence type="ECO:0000313" key="8">
    <source>
        <dbReference type="EMBL" id="NYE93873.1"/>
    </source>
</evidence>
<dbReference type="Gene3D" id="1.20.1250.20">
    <property type="entry name" value="MFS general substrate transporter like domains"/>
    <property type="match status" value="1"/>
</dbReference>
<keyword evidence="5 6" id="KW-0472">Membrane</keyword>
<evidence type="ECO:0000256" key="3">
    <source>
        <dbReference type="ARBA" id="ARBA00022692"/>
    </source>
</evidence>
<feature type="transmembrane region" description="Helical" evidence="6">
    <location>
        <begin position="184"/>
        <end position="203"/>
    </location>
</feature>
<organism evidence="8 9">
    <name type="scientific">Psychromicrobium silvestre</name>
    <dbReference type="NCBI Taxonomy" id="1645614"/>
    <lineage>
        <taxon>Bacteria</taxon>
        <taxon>Bacillati</taxon>
        <taxon>Actinomycetota</taxon>
        <taxon>Actinomycetes</taxon>
        <taxon>Micrococcales</taxon>
        <taxon>Micrococcaceae</taxon>
        <taxon>Psychromicrobium</taxon>
    </lineage>
</organism>
<feature type="transmembrane region" description="Helical" evidence="6">
    <location>
        <begin position="438"/>
        <end position="457"/>
    </location>
</feature>
<dbReference type="AlphaFoldDB" id="A0A7Y9S3I1"/>
<sequence>MVEARQQQSRSQVGGTAAHPGRFRALLGLSLGYFMVLLDTTVLSVAEPDIAQSLGASVGGLQWVVNGYTITLAAFLLSAGAVADRLGAHRVFRYGIAGFGFLSLLTAFAPSVGLLIALRALLGVAAALCIPSSMAMITRLYPEPAARSRALAAWTAISGVGLASGPIIGGALVAFAGWRAVFTVNVPIAVVVLVLVTGSRFAAPMTKRRIDVAAQLLAGVTLALLSGSLIAFGGRDIALATALGVAAIVVAAALVVVERRSDSPVFAPQILRARSVLAGLIAGAAVNFVLTGAIFALPLLLIQSLNLTPIQIGLFLLPLTIPCALNPLLTGQIVARYGPRPPIIGGLALLSVGSAVLTVAVADHFPTLLTAMGLAVTGFGVSFTLPALISAVLSAAPAGTAGSVGGILNAVRQMGATIGVAVMGALIAAQQTDAGGTAAMLTAAIIAALGCCAYVLLTRARRSGLPG</sequence>
<dbReference type="Pfam" id="PF07690">
    <property type="entry name" value="MFS_1"/>
    <property type="match status" value="1"/>
</dbReference>
<protein>
    <submittedName>
        <fullName evidence="8">DHA2 family methylenomycin A resistance protein-like MFS transporter</fullName>
    </submittedName>
</protein>
<dbReference type="CDD" id="cd17321">
    <property type="entry name" value="MFS_MMR_MDR_like"/>
    <property type="match status" value="1"/>
</dbReference>
<dbReference type="GO" id="GO:0005886">
    <property type="term" value="C:plasma membrane"/>
    <property type="evidence" value="ECO:0007669"/>
    <property type="project" value="UniProtKB-SubCell"/>
</dbReference>
<evidence type="ECO:0000256" key="1">
    <source>
        <dbReference type="ARBA" id="ARBA00004651"/>
    </source>
</evidence>
<dbReference type="PANTHER" id="PTHR42718">
    <property type="entry name" value="MAJOR FACILITATOR SUPERFAMILY MULTIDRUG TRANSPORTER MFSC"/>
    <property type="match status" value="1"/>
</dbReference>
<evidence type="ECO:0000256" key="4">
    <source>
        <dbReference type="ARBA" id="ARBA00022989"/>
    </source>
</evidence>
<feature type="transmembrane region" description="Helical" evidence="6">
    <location>
        <begin position="308"/>
        <end position="329"/>
    </location>
</feature>
<dbReference type="PRINTS" id="PR01036">
    <property type="entry name" value="TCRTETB"/>
</dbReference>
<evidence type="ECO:0000256" key="5">
    <source>
        <dbReference type="ARBA" id="ARBA00023136"/>
    </source>
</evidence>
<dbReference type="PROSITE" id="PS50850">
    <property type="entry name" value="MFS"/>
    <property type="match status" value="1"/>
</dbReference>
<feature type="transmembrane region" description="Helical" evidence="6">
    <location>
        <begin position="237"/>
        <end position="257"/>
    </location>
</feature>
<dbReference type="RefSeq" id="WP_179387719.1">
    <property type="nucleotide sequence ID" value="NZ_JACBYQ010000001.1"/>
</dbReference>
<dbReference type="InterPro" id="IPR020846">
    <property type="entry name" value="MFS_dom"/>
</dbReference>
<dbReference type="Proteomes" id="UP000521748">
    <property type="component" value="Unassembled WGS sequence"/>
</dbReference>
<keyword evidence="4 6" id="KW-1133">Transmembrane helix</keyword>
<feature type="transmembrane region" description="Helical" evidence="6">
    <location>
        <begin position="21"/>
        <end position="43"/>
    </location>
</feature>
<comment type="subcellular location">
    <subcellularLocation>
        <location evidence="1">Cell membrane</location>
        <topology evidence="1">Multi-pass membrane protein</topology>
    </subcellularLocation>
</comment>
<evidence type="ECO:0000313" key="9">
    <source>
        <dbReference type="Proteomes" id="UP000521748"/>
    </source>
</evidence>
<dbReference type="InterPro" id="IPR036259">
    <property type="entry name" value="MFS_trans_sf"/>
</dbReference>
<gene>
    <name evidence="8" type="ORF">FHU41_000094</name>
</gene>
<feature type="domain" description="Major facilitator superfamily (MFS) profile" evidence="7">
    <location>
        <begin position="25"/>
        <end position="462"/>
    </location>
</feature>
<feature type="transmembrane region" description="Helical" evidence="6">
    <location>
        <begin position="153"/>
        <end position="178"/>
    </location>
</feature>